<organism evidence="2 3">
    <name type="scientific">Steinernema carpocapsae</name>
    <name type="common">Entomopathogenic nematode</name>
    <dbReference type="NCBI Taxonomy" id="34508"/>
    <lineage>
        <taxon>Eukaryota</taxon>
        <taxon>Metazoa</taxon>
        <taxon>Ecdysozoa</taxon>
        <taxon>Nematoda</taxon>
        <taxon>Chromadorea</taxon>
        <taxon>Rhabditida</taxon>
        <taxon>Tylenchina</taxon>
        <taxon>Panagrolaimomorpha</taxon>
        <taxon>Strongyloidoidea</taxon>
        <taxon>Steinernematidae</taxon>
        <taxon>Steinernema</taxon>
    </lineage>
</organism>
<dbReference type="EMBL" id="AZBU02000006">
    <property type="protein sequence ID" value="TKR71692.1"/>
    <property type="molecule type" value="Genomic_DNA"/>
</dbReference>
<protein>
    <submittedName>
        <fullName evidence="2">Uncharacterized protein</fullName>
    </submittedName>
</protein>
<comment type="caution">
    <text evidence="2">The sequence shown here is derived from an EMBL/GenBank/DDBJ whole genome shotgun (WGS) entry which is preliminary data.</text>
</comment>
<evidence type="ECO:0000313" key="3">
    <source>
        <dbReference type="Proteomes" id="UP000298663"/>
    </source>
</evidence>
<gene>
    <name evidence="2" type="ORF">L596_019249</name>
</gene>
<proteinExistence type="predicted"/>
<dbReference type="AlphaFoldDB" id="A0A4U5MQG9"/>
<keyword evidence="3" id="KW-1185">Reference proteome</keyword>
<feature type="signal peptide" evidence="1">
    <location>
        <begin position="1"/>
        <end position="17"/>
    </location>
</feature>
<feature type="chain" id="PRO_5020974107" evidence="1">
    <location>
        <begin position="18"/>
        <end position="70"/>
    </location>
</feature>
<name>A0A4U5MQG9_STECR</name>
<accession>A0A4U5MQG9</accession>
<reference evidence="2 3" key="2">
    <citation type="journal article" date="2019" name="G3 (Bethesda)">
        <title>Hybrid Assembly of the Genome of the Entomopathogenic Nematode Steinernema carpocapsae Identifies the X-Chromosome.</title>
        <authorList>
            <person name="Serra L."/>
            <person name="Macchietto M."/>
            <person name="Macias-Munoz A."/>
            <person name="McGill C.J."/>
            <person name="Rodriguez I.M."/>
            <person name="Rodriguez B."/>
            <person name="Murad R."/>
            <person name="Mortazavi A."/>
        </authorList>
    </citation>
    <scope>NUCLEOTIDE SEQUENCE [LARGE SCALE GENOMIC DNA]</scope>
    <source>
        <strain evidence="2 3">ALL</strain>
    </source>
</reference>
<keyword evidence="1" id="KW-0732">Signal</keyword>
<evidence type="ECO:0000313" key="2">
    <source>
        <dbReference type="EMBL" id="TKR71692.1"/>
    </source>
</evidence>
<evidence type="ECO:0000256" key="1">
    <source>
        <dbReference type="SAM" id="SignalP"/>
    </source>
</evidence>
<reference evidence="2 3" key="1">
    <citation type="journal article" date="2015" name="Genome Biol.">
        <title>Comparative genomics of Steinernema reveals deeply conserved gene regulatory networks.</title>
        <authorList>
            <person name="Dillman A.R."/>
            <person name="Macchietto M."/>
            <person name="Porter C.F."/>
            <person name="Rogers A."/>
            <person name="Williams B."/>
            <person name="Antoshechkin I."/>
            <person name="Lee M.M."/>
            <person name="Goodwin Z."/>
            <person name="Lu X."/>
            <person name="Lewis E.E."/>
            <person name="Goodrich-Blair H."/>
            <person name="Stock S.P."/>
            <person name="Adams B.J."/>
            <person name="Sternberg P.W."/>
            <person name="Mortazavi A."/>
        </authorList>
    </citation>
    <scope>NUCLEOTIDE SEQUENCE [LARGE SCALE GENOMIC DNA]</scope>
    <source>
        <strain evidence="2 3">ALL</strain>
    </source>
</reference>
<sequence length="70" mass="7880">MFLRFIVLHFVVYSVAALPLFVPFSKIAFNVASSAQKASQFIKDQPISSLFKHNSHLANSKQARLLVRFG</sequence>
<dbReference type="Proteomes" id="UP000298663">
    <property type="component" value="Unassembled WGS sequence"/>
</dbReference>